<keyword evidence="3" id="KW-0472">Membrane</keyword>
<gene>
    <name evidence="5" type="ORF">JBS370_LOCUS22693</name>
</gene>
<feature type="transmembrane region" description="Helical" evidence="3">
    <location>
        <begin position="315"/>
        <end position="336"/>
    </location>
</feature>
<feature type="transmembrane region" description="Helical" evidence="3">
    <location>
        <begin position="348"/>
        <end position="371"/>
    </location>
</feature>
<feature type="transmembrane region" description="Helical" evidence="3">
    <location>
        <begin position="20"/>
        <end position="41"/>
    </location>
</feature>
<dbReference type="PROSITE" id="PS50850">
    <property type="entry name" value="MFS"/>
    <property type="match status" value="1"/>
</dbReference>
<protein>
    <recommendedName>
        <fullName evidence="4">Major facilitator superfamily (MFS) profile domain-containing protein</fullName>
    </recommendedName>
</protein>
<dbReference type="InterPro" id="IPR036259">
    <property type="entry name" value="MFS_trans_sf"/>
</dbReference>
<feature type="transmembrane region" description="Helical" evidence="3">
    <location>
        <begin position="62"/>
        <end position="80"/>
    </location>
</feature>
<feature type="transmembrane region" description="Helical" evidence="3">
    <location>
        <begin position="225"/>
        <end position="244"/>
    </location>
</feature>
<keyword evidence="3" id="KW-0812">Transmembrane</keyword>
<dbReference type="PANTHER" id="PTHR11360:SF284">
    <property type="entry name" value="EG:103B4.3 PROTEIN-RELATED"/>
    <property type="match status" value="1"/>
</dbReference>
<dbReference type="GO" id="GO:0016020">
    <property type="term" value="C:membrane"/>
    <property type="evidence" value="ECO:0007669"/>
    <property type="project" value="UniProtKB-SubCell"/>
</dbReference>
<evidence type="ECO:0000256" key="1">
    <source>
        <dbReference type="ARBA" id="ARBA00004141"/>
    </source>
</evidence>
<keyword evidence="3" id="KW-1133">Transmembrane helix</keyword>
<feature type="region of interest" description="Disordered" evidence="2">
    <location>
        <begin position="382"/>
        <end position="404"/>
    </location>
</feature>
<feature type="transmembrane region" description="Helical" evidence="3">
    <location>
        <begin position="187"/>
        <end position="205"/>
    </location>
</feature>
<dbReference type="Pfam" id="PF07690">
    <property type="entry name" value="MFS_1"/>
    <property type="match status" value="1"/>
</dbReference>
<feature type="compositionally biased region" description="Acidic residues" evidence="2">
    <location>
        <begin position="395"/>
        <end position="404"/>
    </location>
</feature>
<feature type="compositionally biased region" description="Basic and acidic residues" evidence="2">
    <location>
        <begin position="133"/>
        <end position="154"/>
    </location>
</feature>
<proteinExistence type="predicted"/>
<dbReference type="PANTHER" id="PTHR11360">
    <property type="entry name" value="MONOCARBOXYLATE TRANSPORTER"/>
    <property type="match status" value="1"/>
</dbReference>
<comment type="subcellular location">
    <subcellularLocation>
        <location evidence="1">Membrane</location>
        <topology evidence="1">Multi-pass membrane protein</topology>
    </subcellularLocation>
</comment>
<feature type="transmembrane region" description="Helical" evidence="3">
    <location>
        <begin position="92"/>
        <end position="114"/>
    </location>
</feature>
<organism evidence="5 6">
    <name type="scientific">Rotaria sordida</name>
    <dbReference type="NCBI Taxonomy" id="392033"/>
    <lineage>
        <taxon>Eukaryota</taxon>
        <taxon>Metazoa</taxon>
        <taxon>Spiralia</taxon>
        <taxon>Gnathifera</taxon>
        <taxon>Rotifera</taxon>
        <taxon>Eurotatoria</taxon>
        <taxon>Bdelloidea</taxon>
        <taxon>Philodinida</taxon>
        <taxon>Philodinidae</taxon>
        <taxon>Rotaria</taxon>
    </lineage>
</organism>
<evidence type="ECO:0000313" key="6">
    <source>
        <dbReference type="Proteomes" id="UP000663836"/>
    </source>
</evidence>
<dbReference type="InterPro" id="IPR011701">
    <property type="entry name" value="MFS"/>
</dbReference>
<feature type="region of interest" description="Disordered" evidence="2">
    <location>
        <begin position="129"/>
        <end position="154"/>
    </location>
</feature>
<feature type="domain" description="Major facilitator superfamily (MFS) profile" evidence="4">
    <location>
        <begin position="187"/>
        <end position="404"/>
    </location>
</feature>
<evidence type="ECO:0000256" key="2">
    <source>
        <dbReference type="SAM" id="MobiDB-lite"/>
    </source>
</evidence>
<dbReference type="Proteomes" id="UP000663836">
    <property type="component" value="Unassembled WGS sequence"/>
</dbReference>
<evidence type="ECO:0000256" key="3">
    <source>
        <dbReference type="SAM" id="Phobius"/>
    </source>
</evidence>
<evidence type="ECO:0000313" key="5">
    <source>
        <dbReference type="EMBL" id="CAF3935410.1"/>
    </source>
</evidence>
<reference evidence="5" key="1">
    <citation type="submission" date="2021-02" db="EMBL/GenBank/DDBJ databases">
        <authorList>
            <person name="Nowell W R."/>
        </authorList>
    </citation>
    <scope>NUCLEOTIDE SEQUENCE</scope>
</reference>
<feature type="transmembrane region" description="Helical" evidence="3">
    <location>
        <begin position="287"/>
        <end position="308"/>
    </location>
</feature>
<dbReference type="InterPro" id="IPR020846">
    <property type="entry name" value="MFS_dom"/>
</dbReference>
<dbReference type="AlphaFoldDB" id="A0A819JUF1"/>
<dbReference type="GO" id="GO:0008028">
    <property type="term" value="F:monocarboxylic acid transmembrane transporter activity"/>
    <property type="evidence" value="ECO:0007669"/>
    <property type="project" value="TreeGrafter"/>
</dbReference>
<accession>A0A819JUF1</accession>
<evidence type="ECO:0000259" key="4">
    <source>
        <dbReference type="PROSITE" id="PS50850"/>
    </source>
</evidence>
<dbReference type="InterPro" id="IPR050327">
    <property type="entry name" value="Proton-linked_MCT"/>
</dbReference>
<name>A0A819JUF1_9BILA</name>
<dbReference type="EMBL" id="CAJOBD010003216">
    <property type="protein sequence ID" value="CAF3935410.1"/>
    <property type="molecule type" value="Genomic_DNA"/>
</dbReference>
<sequence>MEKNDKEKTSSKEAIVPDGGWGWMVVLASFLIHFIMDGIIYSMGQTFSEPMRTKLALDRASISTIFSILPAVTLGAGPIATVLTNMYGCRRVAIAGLGFSLMYLPAIVSVGFYFEKKRTFAMGMARPLPQEPSEQRRLERKIRKEGQQKSMSETDAKEVDIIEKSSNKSLLRQIIEQIDLSLLKNPAFTLFVISNFFTSLGFNAIYNFADDLANDAKVTIHHRSYIVMSIGFSNIFGRITIGFFGDQKCVNRLVFFIVALIISGVATMVAPLCGASVFLHIGYASAFGFFSGGYVTLTSIVLIDLVGINKLSDAFGVFLLFVGIGTAIGTPIVGGMRDAFAKFDRPFLWPYFIFGTCTVISGIVLFAIPVLQRKKLNDNQIEMDGNTTTTKGDLSNEEQQEQNV</sequence>
<comment type="caution">
    <text evidence="5">The sequence shown here is derived from an EMBL/GenBank/DDBJ whole genome shotgun (WGS) entry which is preliminary data.</text>
</comment>
<dbReference type="SUPFAM" id="SSF103473">
    <property type="entry name" value="MFS general substrate transporter"/>
    <property type="match status" value="1"/>
</dbReference>
<feature type="transmembrane region" description="Helical" evidence="3">
    <location>
        <begin position="253"/>
        <end position="281"/>
    </location>
</feature>
<dbReference type="Gene3D" id="1.20.1250.20">
    <property type="entry name" value="MFS general substrate transporter like domains"/>
    <property type="match status" value="1"/>
</dbReference>